<dbReference type="EMBL" id="GGEC01058667">
    <property type="protein sequence ID" value="MBX39151.1"/>
    <property type="molecule type" value="Transcribed_RNA"/>
</dbReference>
<protein>
    <submittedName>
        <fullName evidence="1">Uncharacterized protein</fullName>
    </submittedName>
</protein>
<proteinExistence type="predicted"/>
<evidence type="ECO:0000313" key="1">
    <source>
        <dbReference type="EMBL" id="MBX39151.1"/>
    </source>
</evidence>
<dbReference type="AlphaFoldDB" id="A0A2P2N9J5"/>
<name>A0A2P2N9J5_RHIMU</name>
<sequence>MGITAPISMLKEQSQTSFHVKKGSKLHSLDNCINNQIIISTLIKTGTQP</sequence>
<accession>A0A2P2N9J5</accession>
<organism evidence="1">
    <name type="scientific">Rhizophora mucronata</name>
    <name type="common">Asiatic mangrove</name>
    <dbReference type="NCBI Taxonomy" id="61149"/>
    <lineage>
        <taxon>Eukaryota</taxon>
        <taxon>Viridiplantae</taxon>
        <taxon>Streptophyta</taxon>
        <taxon>Embryophyta</taxon>
        <taxon>Tracheophyta</taxon>
        <taxon>Spermatophyta</taxon>
        <taxon>Magnoliopsida</taxon>
        <taxon>eudicotyledons</taxon>
        <taxon>Gunneridae</taxon>
        <taxon>Pentapetalae</taxon>
        <taxon>rosids</taxon>
        <taxon>fabids</taxon>
        <taxon>Malpighiales</taxon>
        <taxon>Rhizophoraceae</taxon>
        <taxon>Rhizophora</taxon>
    </lineage>
</organism>
<reference evidence="1" key="1">
    <citation type="submission" date="2018-02" db="EMBL/GenBank/DDBJ databases">
        <title>Rhizophora mucronata_Transcriptome.</title>
        <authorList>
            <person name="Meera S.P."/>
            <person name="Sreeshan A."/>
            <person name="Augustine A."/>
        </authorList>
    </citation>
    <scope>NUCLEOTIDE SEQUENCE</scope>
    <source>
        <tissue evidence="1">Leaf</tissue>
    </source>
</reference>